<feature type="compositionally biased region" description="Basic residues" evidence="5">
    <location>
        <begin position="646"/>
        <end position="655"/>
    </location>
</feature>
<comment type="caution">
    <text evidence="7">The sequence shown here is derived from an EMBL/GenBank/DDBJ whole genome shotgun (WGS) entry which is preliminary data.</text>
</comment>
<reference evidence="7" key="1">
    <citation type="journal article" date="2022" name="bioRxiv">
        <title>Sequencing and chromosome-scale assembly of the giantPleurodeles waltlgenome.</title>
        <authorList>
            <person name="Brown T."/>
            <person name="Elewa A."/>
            <person name="Iarovenko S."/>
            <person name="Subramanian E."/>
            <person name="Araus A.J."/>
            <person name="Petzold A."/>
            <person name="Susuki M."/>
            <person name="Suzuki K.-i.T."/>
            <person name="Hayashi T."/>
            <person name="Toyoda A."/>
            <person name="Oliveira C."/>
            <person name="Osipova E."/>
            <person name="Leigh N.D."/>
            <person name="Simon A."/>
            <person name="Yun M.H."/>
        </authorList>
    </citation>
    <scope>NUCLEOTIDE SEQUENCE</scope>
    <source>
        <strain evidence="7">20211129_DDA</strain>
        <tissue evidence="7">Liver</tissue>
    </source>
</reference>
<dbReference type="Pfam" id="PF01805">
    <property type="entry name" value="Surp"/>
    <property type="match status" value="2"/>
</dbReference>
<proteinExistence type="predicted"/>
<evidence type="ECO:0000256" key="1">
    <source>
        <dbReference type="ARBA" id="ARBA00004123"/>
    </source>
</evidence>
<keyword evidence="4" id="KW-0539">Nucleus</keyword>
<evidence type="ECO:0000256" key="2">
    <source>
        <dbReference type="ARBA" id="ARBA00022664"/>
    </source>
</evidence>
<comment type="subcellular location">
    <subcellularLocation>
        <location evidence="1">Nucleus</location>
    </subcellularLocation>
</comment>
<dbReference type="Gene3D" id="1.10.10.790">
    <property type="entry name" value="Surp module"/>
    <property type="match status" value="2"/>
</dbReference>
<feature type="compositionally biased region" description="Basic and acidic residues" evidence="5">
    <location>
        <begin position="843"/>
        <end position="852"/>
    </location>
</feature>
<dbReference type="GO" id="GO:0003723">
    <property type="term" value="F:RNA binding"/>
    <property type="evidence" value="ECO:0007669"/>
    <property type="project" value="InterPro"/>
</dbReference>
<gene>
    <name evidence="7" type="ORF">NDU88_005772</name>
</gene>
<dbReference type="SMART" id="SM00648">
    <property type="entry name" value="SWAP"/>
    <property type="match status" value="2"/>
</dbReference>
<feature type="compositionally biased region" description="Low complexity" evidence="5">
    <location>
        <begin position="810"/>
        <end position="819"/>
    </location>
</feature>
<dbReference type="GO" id="GO:0006397">
    <property type="term" value="P:mRNA processing"/>
    <property type="evidence" value="ECO:0007669"/>
    <property type="project" value="UniProtKB-KW"/>
</dbReference>
<dbReference type="PANTHER" id="PTHR23340:SF2">
    <property type="entry name" value="SURP AND G-PATCH DOMAIN-CONTAINING PROTEIN 2"/>
    <property type="match status" value="1"/>
</dbReference>
<keyword evidence="3" id="KW-0508">mRNA splicing</keyword>
<evidence type="ECO:0000313" key="8">
    <source>
        <dbReference type="Proteomes" id="UP001066276"/>
    </source>
</evidence>
<dbReference type="PROSITE" id="PS50128">
    <property type="entry name" value="SURP"/>
    <property type="match status" value="1"/>
</dbReference>
<name>A0AAV7L3M7_PLEWA</name>
<protein>
    <recommendedName>
        <fullName evidence="6">SURP motif domain-containing protein</fullName>
    </recommendedName>
</protein>
<accession>A0AAV7L3M7</accession>
<feature type="compositionally biased region" description="Gly residues" evidence="5">
    <location>
        <begin position="208"/>
        <end position="221"/>
    </location>
</feature>
<dbReference type="Proteomes" id="UP001066276">
    <property type="component" value="Chromosome 12"/>
</dbReference>
<dbReference type="GO" id="GO:0008380">
    <property type="term" value="P:RNA splicing"/>
    <property type="evidence" value="ECO:0007669"/>
    <property type="project" value="UniProtKB-KW"/>
</dbReference>
<evidence type="ECO:0000256" key="5">
    <source>
        <dbReference type="SAM" id="MobiDB-lite"/>
    </source>
</evidence>
<feature type="region of interest" description="Disordered" evidence="5">
    <location>
        <begin position="646"/>
        <end position="731"/>
    </location>
</feature>
<sequence length="924" mass="102179">MVGTVRMNRGAGASGPMRAAPRPRPQVYGDNFQDVPIRSPLESRRGGFTGPSRRDFESERSIGPFLERRRSRSPLRDEDPYFSRRAAVNDDFGQQRSREQEFRIAAQRNPSPLRSPEQLFGRSVPPRVDPERFPMRGDGGPFSPRGNGARFHPRGDGGPFVRGDGERFPPRADVGTFPQRGEGERLHLWGEGGRLPLRSEGGLFPPRGDGGPFPPRGGGVSGAFFPPGDGGPVSARGRGGKFGQRSEGAFPVRGRGAAARGGSARGSTRGRGASSSNALSVTKPGTTMDKKSKAALECSTKIATWAGFHRINANDYRRKNPAQSALDTETAVNTLAMFKQPFPPELRSRCFYLIKLFNHAALKKTNLDKDLVTLLIENNVITSPKDIRDYINPFDQHLMSLQHYLLKSAHPLFLACNTFEVNVNTGYYTPVNIFSALKKTIFYCRQALLLFGQTYSLATYLRQSRILKVLGIGEDAPKPADFPNMEDSYLFGTKYIAQLKTWLKKSGHQLKLNKNIDVPKEKEEQVMEAKLKDSEVQGLKPADPKVLETVDKLLQNAIDTWKERDSTDAEKPEKEKPDFWFLFDENCQEYKYYRLKLAELQKLKQATTERTVQTDDKTPEELAAESKSLLYARKAKEVKKKIMKGVVSSKHKKTGKTLTGALSAKKKQTGDQATDKSENAVGNSEDSSDGESSGVDSKTRETVHNLARLVTEMGPDSKDFSTDSITSNPDFWFLKEEDSEAYKYYQKKLAEFKEAKSTSGSATVKEEPSDAPASEPGDGNSEESKPALQEPDASDEEEDEDQDQAECEAESNASESAPSTPTHSRKRGRPTKASPLKSPKKGRVGELSKVEEPVTVANEKPSGRPALRKKQAKQNEEEEDDEGVKLGTGSGDEEPVVTSQQSKQDAADVLTKETGKRTRKKKAD</sequence>
<evidence type="ECO:0000259" key="6">
    <source>
        <dbReference type="PROSITE" id="PS50128"/>
    </source>
</evidence>
<evidence type="ECO:0000256" key="4">
    <source>
        <dbReference type="ARBA" id="ARBA00023242"/>
    </source>
</evidence>
<keyword evidence="2" id="KW-0507">mRNA processing</keyword>
<feature type="region of interest" description="Disordered" evidence="5">
    <location>
        <begin position="752"/>
        <end position="924"/>
    </location>
</feature>
<dbReference type="EMBL" id="JANPWB010000016">
    <property type="protein sequence ID" value="KAJ1085642.1"/>
    <property type="molecule type" value="Genomic_DNA"/>
</dbReference>
<evidence type="ECO:0000256" key="3">
    <source>
        <dbReference type="ARBA" id="ARBA00023187"/>
    </source>
</evidence>
<dbReference type="GO" id="GO:0005654">
    <property type="term" value="C:nucleoplasm"/>
    <property type="evidence" value="ECO:0007669"/>
    <property type="project" value="TreeGrafter"/>
</dbReference>
<feature type="compositionally biased region" description="Low complexity" evidence="5">
    <location>
        <begin position="253"/>
        <end position="276"/>
    </location>
</feature>
<organism evidence="7 8">
    <name type="scientific">Pleurodeles waltl</name>
    <name type="common">Iberian ribbed newt</name>
    <dbReference type="NCBI Taxonomy" id="8319"/>
    <lineage>
        <taxon>Eukaryota</taxon>
        <taxon>Metazoa</taxon>
        <taxon>Chordata</taxon>
        <taxon>Craniata</taxon>
        <taxon>Vertebrata</taxon>
        <taxon>Euteleostomi</taxon>
        <taxon>Amphibia</taxon>
        <taxon>Batrachia</taxon>
        <taxon>Caudata</taxon>
        <taxon>Salamandroidea</taxon>
        <taxon>Salamandridae</taxon>
        <taxon>Pleurodelinae</taxon>
        <taxon>Pleurodeles</taxon>
    </lineage>
</organism>
<dbReference type="InterPro" id="IPR000061">
    <property type="entry name" value="Surp"/>
</dbReference>
<evidence type="ECO:0000313" key="7">
    <source>
        <dbReference type="EMBL" id="KAJ1085642.1"/>
    </source>
</evidence>
<dbReference type="SUPFAM" id="SSF109905">
    <property type="entry name" value="Surp module (SWAP domain)"/>
    <property type="match status" value="2"/>
</dbReference>
<feature type="compositionally biased region" description="Low complexity" evidence="5">
    <location>
        <begin position="681"/>
        <end position="696"/>
    </location>
</feature>
<feature type="compositionally biased region" description="Acidic residues" evidence="5">
    <location>
        <begin position="792"/>
        <end position="809"/>
    </location>
</feature>
<feature type="region of interest" description="Disordered" evidence="5">
    <location>
        <begin position="201"/>
        <end position="292"/>
    </location>
</feature>
<dbReference type="AlphaFoldDB" id="A0AAV7L3M7"/>
<dbReference type="InterPro" id="IPR040169">
    <property type="entry name" value="SUGP1/2"/>
</dbReference>
<feature type="domain" description="SURP motif" evidence="6">
    <location>
        <begin position="702"/>
        <end position="745"/>
    </location>
</feature>
<dbReference type="PANTHER" id="PTHR23340">
    <property type="entry name" value="ARGININE/SERINE RICH SPLICING FACTOR SF4/14"/>
    <property type="match status" value="1"/>
</dbReference>
<keyword evidence="8" id="KW-1185">Reference proteome</keyword>
<feature type="region of interest" description="Disordered" evidence="5">
    <location>
        <begin position="1"/>
        <end position="179"/>
    </location>
</feature>
<dbReference type="InterPro" id="IPR035967">
    <property type="entry name" value="SWAP/Surp_sf"/>
</dbReference>